<protein>
    <submittedName>
        <fullName evidence="8">DNA recombination protein RmuC</fullName>
    </submittedName>
</protein>
<evidence type="ECO:0000256" key="3">
    <source>
        <dbReference type="ARBA" id="ARBA00023054"/>
    </source>
</evidence>
<evidence type="ECO:0000256" key="6">
    <source>
        <dbReference type="SAM" id="MobiDB-lite"/>
    </source>
</evidence>
<gene>
    <name evidence="8" type="primary">rmuC</name>
    <name evidence="8" type="ORF">JQU52_01445</name>
</gene>
<evidence type="ECO:0000256" key="2">
    <source>
        <dbReference type="ARBA" id="ARBA00009840"/>
    </source>
</evidence>
<keyword evidence="9" id="KW-1185">Reference proteome</keyword>
<proteinExistence type="inferred from homology"/>
<reference evidence="8" key="1">
    <citation type="submission" date="2021-02" db="EMBL/GenBank/DDBJ databases">
        <title>Neisseriaceae sp. 26B isolated from the cloaca of a Common Toad-headed Turtle (Mesoclemmys nasuta).</title>
        <authorList>
            <person name="Spergser J."/>
            <person name="Busse H.-J."/>
        </authorList>
    </citation>
    <scope>NUCLEOTIDE SEQUENCE</scope>
    <source>
        <strain evidence="8">26B</strain>
    </source>
</reference>
<dbReference type="AlphaFoldDB" id="A0A892ZI54"/>
<evidence type="ECO:0000256" key="4">
    <source>
        <dbReference type="ARBA" id="ARBA00023172"/>
    </source>
</evidence>
<dbReference type="PANTHER" id="PTHR30563">
    <property type="entry name" value="DNA RECOMBINATION PROTEIN RMUC"/>
    <property type="match status" value="1"/>
</dbReference>
<keyword evidence="7" id="KW-0472">Membrane</keyword>
<evidence type="ECO:0000313" key="9">
    <source>
        <dbReference type="Proteomes" id="UP000653156"/>
    </source>
</evidence>
<dbReference type="RefSeq" id="WP_230339418.1">
    <property type="nucleotide sequence ID" value="NZ_CP069798.1"/>
</dbReference>
<dbReference type="EMBL" id="CP069798">
    <property type="protein sequence ID" value="QRQ82128.1"/>
    <property type="molecule type" value="Genomic_DNA"/>
</dbReference>
<comment type="function">
    <text evidence="1">Involved in DNA recombination.</text>
</comment>
<comment type="similarity">
    <text evidence="2">Belongs to the RmuC family.</text>
</comment>
<sequence length="544" mass="61862">MPAVAPLYWFILALAILIAALLGWLLARSRYSAQAQQQRDALHAELNSAHTALARSQEQHRHAEQAQQHSAEQLQSLQQQFQAALTRLTSAETENRQLSPLQQALQQEQQHTRSLTTQQQHLHGQLTAAQQQLQHWHSRETEWQQLSDDYRQLQQQYADTQLAHERLHTQLQQEREAQAEKLALLIEAREALSNQFKSLANDILEEKSKRFAEQNQTSLGLLLNPLHERMHGFSQLIQNTYEKEAKERSSLETELKRLQLLNTQLHTDAKALTNALTGTQNKNQGNWGEMILEKVLESSGLQKGREYFLQAAASHIDEHGHTRRLQPDVLVNLPDNKQIIIDAKVSLTAYVRYTQATDADTAARELAAHVQSVRTHIRQLSAKQYSDIEGLNTLDFVFLFIPVEPAYLLALQQDNQLFDECFSKRIMLVGPSTLLATLRTVANIWRNEQQNQNALLIAKEGGNLYDKFVGFVSTLESVGKNIEQAQNQYQVAMKQLSSGRGNLINRADKLRQLGVKAAKALPKEYQAEKTDEEENAMLPENLVN</sequence>
<keyword evidence="4" id="KW-0233">DNA recombination</keyword>
<feature type="transmembrane region" description="Helical" evidence="7">
    <location>
        <begin position="6"/>
        <end position="27"/>
    </location>
</feature>
<feature type="region of interest" description="Disordered" evidence="6">
    <location>
        <begin position="52"/>
        <end position="73"/>
    </location>
</feature>
<evidence type="ECO:0000256" key="7">
    <source>
        <dbReference type="SAM" id="Phobius"/>
    </source>
</evidence>
<keyword evidence="7" id="KW-1133">Transmembrane helix</keyword>
<dbReference type="PANTHER" id="PTHR30563:SF0">
    <property type="entry name" value="DNA RECOMBINATION PROTEIN RMUC"/>
    <property type="match status" value="1"/>
</dbReference>
<feature type="region of interest" description="Disordered" evidence="6">
    <location>
        <begin position="525"/>
        <end position="544"/>
    </location>
</feature>
<dbReference type="Proteomes" id="UP000653156">
    <property type="component" value="Chromosome"/>
</dbReference>
<feature type="region of interest" description="Disordered" evidence="6">
    <location>
        <begin position="102"/>
        <end position="123"/>
    </location>
</feature>
<name>A0A892ZI54_9NEIS</name>
<dbReference type="Pfam" id="PF02646">
    <property type="entry name" value="RmuC"/>
    <property type="match status" value="1"/>
</dbReference>
<evidence type="ECO:0000256" key="1">
    <source>
        <dbReference type="ARBA" id="ARBA00003416"/>
    </source>
</evidence>
<dbReference type="GO" id="GO:0006310">
    <property type="term" value="P:DNA recombination"/>
    <property type="evidence" value="ECO:0007669"/>
    <property type="project" value="UniProtKB-KW"/>
</dbReference>
<organism evidence="8 9">
    <name type="scientific">Paralysiella testudinis</name>
    <dbReference type="NCBI Taxonomy" id="2809020"/>
    <lineage>
        <taxon>Bacteria</taxon>
        <taxon>Pseudomonadati</taxon>
        <taxon>Pseudomonadota</taxon>
        <taxon>Betaproteobacteria</taxon>
        <taxon>Neisseriales</taxon>
        <taxon>Neisseriaceae</taxon>
        <taxon>Paralysiella</taxon>
    </lineage>
</organism>
<accession>A0A892ZI54</accession>
<keyword evidence="7" id="KW-0812">Transmembrane</keyword>
<dbReference type="InterPro" id="IPR003798">
    <property type="entry name" value="DNA_recombination_RmuC"/>
</dbReference>
<dbReference type="KEGG" id="ptes:JQU52_01445"/>
<evidence type="ECO:0000313" key="8">
    <source>
        <dbReference type="EMBL" id="QRQ82128.1"/>
    </source>
</evidence>
<keyword evidence="3 5" id="KW-0175">Coiled coil</keyword>
<evidence type="ECO:0000256" key="5">
    <source>
        <dbReference type="SAM" id="Coils"/>
    </source>
</evidence>
<feature type="coiled-coil region" evidence="5">
    <location>
        <begin position="150"/>
        <end position="195"/>
    </location>
</feature>